<sequence length="110" mass="12026">MMMSFLAQLIKSTNDTHSYRVIMDGGERFAYLVLDIESGEIFSSTSTGEPAGDMQLSLEDGNMQPSTASGASEAEDASMSPEEFALVSGSIRREWLKERTAPSKVVKYYG</sequence>
<protein>
    <submittedName>
        <fullName evidence="2">Uncharacterized protein</fullName>
    </submittedName>
</protein>
<accession>A0ABU2MNR2</accession>
<keyword evidence="3" id="KW-1185">Reference proteome</keyword>
<proteinExistence type="predicted"/>
<reference evidence="3" key="1">
    <citation type="submission" date="2023-07" db="EMBL/GenBank/DDBJ databases">
        <title>30 novel species of actinomycetes from the DSMZ collection.</title>
        <authorList>
            <person name="Nouioui I."/>
        </authorList>
    </citation>
    <scope>NUCLEOTIDE SEQUENCE [LARGE SCALE GENOMIC DNA]</scope>
    <source>
        <strain evidence="3">DSM 44938</strain>
    </source>
</reference>
<dbReference type="Proteomes" id="UP001183246">
    <property type="component" value="Unassembled WGS sequence"/>
</dbReference>
<gene>
    <name evidence="2" type="ORF">RM590_08795</name>
</gene>
<dbReference type="RefSeq" id="WP_311703863.1">
    <property type="nucleotide sequence ID" value="NZ_JAVREL010000004.1"/>
</dbReference>
<dbReference type="EMBL" id="JAVREL010000004">
    <property type="protein sequence ID" value="MDT0342719.1"/>
    <property type="molecule type" value="Genomic_DNA"/>
</dbReference>
<feature type="region of interest" description="Disordered" evidence="1">
    <location>
        <begin position="43"/>
        <end position="83"/>
    </location>
</feature>
<organism evidence="2 3">
    <name type="scientific">Streptomyces litchfieldiae</name>
    <dbReference type="NCBI Taxonomy" id="3075543"/>
    <lineage>
        <taxon>Bacteria</taxon>
        <taxon>Bacillati</taxon>
        <taxon>Actinomycetota</taxon>
        <taxon>Actinomycetes</taxon>
        <taxon>Kitasatosporales</taxon>
        <taxon>Streptomycetaceae</taxon>
        <taxon>Streptomyces</taxon>
    </lineage>
</organism>
<evidence type="ECO:0000313" key="3">
    <source>
        <dbReference type="Proteomes" id="UP001183246"/>
    </source>
</evidence>
<evidence type="ECO:0000313" key="2">
    <source>
        <dbReference type="EMBL" id="MDT0342719.1"/>
    </source>
</evidence>
<name>A0ABU2MNR2_9ACTN</name>
<evidence type="ECO:0000256" key="1">
    <source>
        <dbReference type="SAM" id="MobiDB-lite"/>
    </source>
</evidence>
<comment type="caution">
    <text evidence="2">The sequence shown here is derived from an EMBL/GenBank/DDBJ whole genome shotgun (WGS) entry which is preliminary data.</text>
</comment>